<protein>
    <submittedName>
        <fullName evidence="6">Colicin V</fullName>
    </submittedName>
</protein>
<reference evidence="6 7" key="1">
    <citation type="submission" date="2018-06" db="EMBL/GenBank/DDBJ databases">
        <authorList>
            <consortium name="Pathogen Informatics"/>
            <person name="Doyle S."/>
        </authorList>
    </citation>
    <scope>NUCLEOTIDE SEQUENCE [LARGE SCALE GENOMIC DNA]</scope>
    <source>
        <strain evidence="6 7">NCTC13315</strain>
    </source>
</reference>
<gene>
    <name evidence="6" type="primary">cvpA</name>
    <name evidence="6" type="ORF">NCTC13315_01617</name>
</gene>
<dbReference type="InterPro" id="IPR052719">
    <property type="entry name" value="CvpA-like"/>
</dbReference>
<keyword evidence="4 5" id="KW-0472">Membrane</keyword>
<name>A0A378I2A7_9GAMM</name>
<dbReference type="AlphaFoldDB" id="A0A378I2A7"/>
<accession>A0A378I2A7</accession>
<dbReference type="InterPro" id="IPR003825">
    <property type="entry name" value="Colicin-V_CvpA"/>
</dbReference>
<dbReference type="PANTHER" id="PTHR36926:SF1">
    <property type="entry name" value="COLICIN V PRODUCTION PROTEIN"/>
    <property type="match status" value="1"/>
</dbReference>
<keyword evidence="2 5" id="KW-0812">Transmembrane</keyword>
<feature type="transmembrane region" description="Helical" evidence="5">
    <location>
        <begin position="66"/>
        <end position="90"/>
    </location>
</feature>
<evidence type="ECO:0000313" key="6">
    <source>
        <dbReference type="EMBL" id="STX29082.1"/>
    </source>
</evidence>
<keyword evidence="7" id="KW-1185">Reference proteome</keyword>
<comment type="subcellular location">
    <subcellularLocation>
        <location evidence="1">Membrane</location>
        <topology evidence="1">Multi-pass membrane protein</topology>
    </subcellularLocation>
</comment>
<dbReference type="PANTHER" id="PTHR36926">
    <property type="entry name" value="COLICIN V PRODUCTION PROTEIN"/>
    <property type="match status" value="1"/>
</dbReference>
<proteinExistence type="predicted"/>
<keyword evidence="3 5" id="KW-1133">Transmembrane helix</keyword>
<evidence type="ECO:0000313" key="7">
    <source>
        <dbReference type="Proteomes" id="UP000254968"/>
    </source>
</evidence>
<evidence type="ECO:0000256" key="1">
    <source>
        <dbReference type="ARBA" id="ARBA00004141"/>
    </source>
</evidence>
<dbReference type="EMBL" id="UGNV01000001">
    <property type="protein sequence ID" value="STX29082.1"/>
    <property type="molecule type" value="Genomic_DNA"/>
</dbReference>
<dbReference type="Pfam" id="PF02674">
    <property type="entry name" value="Colicin_V"/>
    <property type="match status" value="1"/>
</dbReference>
<evidence type="ECO:0000256" key="3">
    <source>
        <dbReference type="ARBA" id="ARBA00022989"/>
    </source>
</evidence>
<dbReference type="GO" id="GO:0016020">
    <property type="term" value="C:membrane"/>
    <property type="evidence" value="ECO:0007669"/>
    <property type="project" value="UniProtKB-SubCell"/>
</dbReference>
<feature type="transmembrane region" description="Helical" evidence="5">
    <location>
        <begin position="30"/>
        <end position="46"/>
    </location>
</feature>
<dbReference type="GO" id="GO:0009403">
    <property type="term" value="P:toxin biosynthetic process"/>
    <property type="evidence" value="ECO:0007669"/>
    <property type="project" value="InterPro"/>
</dbReference>
<dbReference type="OrthoDB" id="9810601at2"/>
<evidence type="ECO:0000256" key="2">
    <source>
        <dbReference type="ARBA" id="ARBA00022692"/>
    </source>
</evidence>
<feature type="transmembrane region" description="Helical" evidence="5">
    <location>
        <begin position="102"/>
        <end position="123"/>
    </location>
</feature>
<feature type="transmembrane region" description="Helical" evidence="5">
    <location>
        <begin position="6"/>
        <end position="23"/>
    </location>
</feature>
<organism evidence="6 7">
    <name type="scientific">Legionella beliardensis</name>
    <dbReference type="NCBI Taxonomy" id="91822"/>
    <lineage>
        <taxon>Bacteria</taxon>
        <taxon>Pseudomonadati</taxon>
        <taxon>Pseudomonadota</taxon>
        <taxon>Gammaproteobacteria</taxon>
        <taxon>Legionellales</taxon>
        <taxon>Legionellaceae</taxon>
        <taxon>Legionella</taxon>
    </lineage>
</organism>
<dbReference type="Proteomes" id="UP000254968">
    <property type="component" value="Unassembled WGS sequence"/>
</dbReference>
<dbReference type="RefSeq" id="WP_115302781.1">
    <property type="nucleotide sequence ID" value="NZ_CAAAHO010000004.1"/>
</dbReference>
<sequence>MQWNYIDLAIIGIISLSVITGLFRGFVKELVALCVWIVAIWVAFHYSYVVDPWLQSYIQNQTARTIITFVAVLLAIIILGAIVNLLLSLFLKRSGLSGTDRLLGMAFGFVRGVFIVSLIMVVIKMTSLPYQQYIAQSQLYAQFDPMVNWLSGLMPGLINQVKSIDSTRSIVNYINHVQVS</sequence>
<evidence type="ECO:0000256" key="5">
    <source>
        <dbReference type="SAM" id="Phobius"/>
    </source>
</evidence>
<evidence type="ECO:0000256" key="4">
    <source>
        <dbReference type="ARBA" id="ARBA00023136"/>
    </source>
</evidence>